<evidence type="ECO:0000313" key="3">
    <source>
        <dbReference type="Proteomes" id="UP000250235"/>
    </source>
</evidence>
<feature type="region of interest" description="Disordered" evidence="1">
    <location>
        <begin position="99"/>
        <end position="138"/>
    </location>
</feature>
<feature type="compositionally biased region" description="Basic and acidic residues" evidence="1">
    <location>
        <begin position="270"/>
        <end position="285"/>
    </location>
</feature>
<evidence type="ECO:0000313" key="2">
    <source>
        <dbReference type="EMBL" id="KZV38279.1"/>
    </source>
</evidence>
<sequence length="300" mass="33243">MVDDAALSKDERQYRAPHLPVGLVVSRYETSGLLAQRRIRIPLPGRSGRFQKLILHREWRLAPTNFTRKSALQRLAVVVLRIRSTTEIMIPSSVCTRKRDESFTDGTSSSRRLEQVRRRRQRTAHGGGRRKGAAAEEERERRWAAYATRVWSCVVCHVTLGHTNIDRLVMGLNRPNGPGSGPVPYEHSVQLHHRGSIIIPIDNQIGPIYTVYKTEDTASREPTTIATPKPYFRTSPSDHGTDGDNGGSGSRFTGAPGSDQFNKETGTSKARFDSPRQYDRNKSDHGGGAAAHDGVGGGVR</sequence>
<protein>
    <submittedName>
        <fullName evidence="2">Something about silencing protein sas10</fullName>
    </submittedName>
</protein>
<dbReference type="EMBL" id="KV001988">
    <property type="protein sequence ID" value="KZV38279.1"/>
    <property type="molecule type" value="Genomic_DNA"/>
</dbReference>
<keyword evidence="3" id="KW-1185">Reference proteome</keyword>
<reference evidence="2 3" key="1">
    <citation type="journal article" date="2015" name="Proc. Natl. Acad. Sci. U.S.A.">
        <title>The resurrection genome of Boea hygrometrica: A blueprint for survival of dehydration.</title>
        <authorList>
            <person name="Xiao L."/>
            <person name="Yang G."/>
            <person name="Zhang L."/>
            <person name="Yang X."/>
            <person name="Zhao S."/>
            <person name="Ji Z."/>
            <person name="Zhou Q."/>
            <person name="Hu M."/>
            <person name="Wang Y."/>
            <person name="Chen M."/>
            <person name="Xu Y."/>
            <person name="Jin H."/>
            <person name="Xiao X."/>
            <person name="Hu G."/>
            <person name="Bao F."/>
            <person name="Hu Y."/>
            <person name="Wan P."/>
            <person name="Li L."/>
            <person name="Deng X."/>
            <person name="Kuang T."/>
            <person name="Xiang C."/>
            <person name="Zhu J.K."/>
            <person name="Oliver M.J."/>
            <person name="He Y."/>
        </authorList>
    </citation>
    <scope>NUCLEOTIDE SEQUENCE [LARGE SCALE GENOMIC DNA]</scope>
    <source>
        <strain evidence="3">cv. XS01</strain>
    </source>
</reference>
<feature type="region of interest" description="Disordered" evidence="1">
    <location>
        <begin position="217"/>
        <end position="300"/>
    </location>
</feature>
<name>A0A2Z7BV10_9LAMI</name>
<organism evidence="2 3">
    <name type="scientific">Dorcoceras hygrometricum</name>
    <dbReference type="NCBI Taxonomy" id="472368"/>
    <lineage>
        <taxon>Eukaryota</taxon>
        <taxon>Viridiplantae</taxon>
        <taxon>Streptophyta</taxon>
        <taxon>Embryophyta</taxon>
        <taxon>Tracheophyta</taxon>
        <taxon>Spermatophyta</taxon>
        <taxon>Magnoliopsida</taxon>
        <taxon>eudicotyledons</taxon>
        <taxon>Gunneridae</taxon>
        <taxon>Pentapetalae</taxon>
        <taxon>asterids</taxon>
        <taxon>lamiids</taxon>
        <taxon>Lamiales</taxon>
        <taxon>Gesneriaceae</taxon>
        <taxon>Didymocarpoideae</taxon>
        <taxon>Trichosporeae</taxon>
        <taxon>Loxocarpinae</taxon>
        <taxon>Dorcoceras</taxon>
    </lineage>
</organism>
<gene>
    <name evidence="2" type="ORF">F511_35818</name>
</gene>
<feature type="compositionally biased region" description="Polar residues" evidence="1">
    <location>
        <begin position="259"/>
        <end position="268"/>
    </location>
</feature>
<dbReference type="AlphaFoldDB" id="A0A2Z7BV10"/>
<dbReference type="Proteomes" id="UP000250235">
    <property type="component" value="Unassembled WGS sequence"/>
</dbReference>
<proteinExistence type="predicted"/>
<feature type="compositionally biased region" description="Gly residues" evidence="1">
    <location>
        <begin position="286"/>
        <end position="300"/>
    </location>
</feature>
<accession>A0A2Z7BV10</accession>
<feature type="compositionally biased region" description="Basic residues" evidence="1">
    <location>
        <begin position="117"/>
        <end position="132"/>
    </location>
</feature>
<evidence type="ECO:0000256" key="1">
    <source>
        <dbReference type="SAM" id="MobiDB-lite"/>
    </source>
</evidence>